<feature type="transmembrane region" description="Helical" evidence="1">
    <location>
        <begin position="85"/>
        <end position="105"/>
    </location>
</feature>
<evidence type="ECO:0000256" key="1">
    <source>
        <dbReference type="SAM" id="Phobius"/>
    </source>
</evidence>
<gene>
    <name evidence="3" type="ORF">NCTC5386_00318</name>
</gene>
<feature type="domain" description="Phosphatidic acid phosphatase type 2/haloperoxidase" evidence="2">
    <location>
        <begin position="85"/>
        <end position="193"/>
    </location>
</feature>
<reference evidence="3 4" key="1">
    <citation type="submission" date="2019-05" db="EMBL/GenBank/DDBJ databases">
        <authorList>
            <consortium name="Pathogen Informatics"/>
        </authorList>
    </citation>
    <scope>NUCLEOTIDE SEQUENCE [LARGE SCALE GENOMIC DNA]</scope>
    <source>
        <strain evidence="3 4">NCTC5386</strain>
    </source>
</reference>
<dbReference type="Proteomes" id="UP000394068">
    <property type="component" value="Unassembled WGS sequence"/>
</dbReference>
<feature type="transmembrane region" description="Helical" evidence="1">
    <location>
        <begin position="7"/>
        <end position="33"/>
    </location>
</feature>
<dbReference type="RefSeq" id="WP_077323053.1">
    <property type="nucleotide sequence ID" value="NZ_CABEHT010000001.1"/>
</dbReference>
<dbReference type="InterPro" id="IPR036938">
    <property type="entry name" value="PAP2/HPO_sf"/>
</dbReference>
<dbReference type="InterPro" id="IPR000326">
    <property type="entry name" value="PAP2/HPO"/>
</dbReference>
<evidence type="ECO:0000313" key="3">
    <source>
        <dbReference type="EMBL" id="VTS12506.1"/>
    </source>
</evidence>
<name>A0A4U9XHT0_9STRE</name>
<feature type="transmembrane region" description="Helical" evidence="1">
    <location>
        <begin position="120"/>
        <end position="139"/>
    </location>
</feature>
<accession>A0A4U9XHT0</accession>
<dbReference type="PANTHER" id="PTHR14969:SF13">
    <property type="entry name" value="AT30094P"/>
    <property type="match status" value="1"/>
</dbReference>
<dbReference type="Gene3D" id="1.20.144.10">
    <property type="entry name" value="Phosphatidic acid phosphatase type 2/haloperoxidase"/>
    <property type="match status" value="2"/>
</dbReference>
<dbReference type="Pfam" id="PF01569">
    <property type="entry name" value="PAP2"/>
    <property type="match status" value="1"/>
</dbReference>
<keyword evidence="1" id="KW-0812">Transmembrane</keyword>
<dbReference type="SUPFAM" id="SSF48317">
    <property type="entry name" value="Acid phosphatase/Vanadium-dependent haloperoxidase"/>
    <property type="match status" value="1"/>
</dbReference>
<organism evidence="3 4">
    <name type="scientific">Streptococcus pseudoporcinus</name>
    <dbReference type="NCBI Taxonomy" id="361101"/>
    <lineage>
        <taxon>Bacteria</taxon>
        <taxon>Bacillati</taxon>
        <taxon>Bacillota</taxon>
        <taxon>Bacilli</taxon>
        <taxon>Lactobacillales</taxon>
        <taxon>Streptococcaceae</taxon>
        <taxon>Streptococcus</taxon>
    </lineage>
</organism>
<proteinExistence type="predicted"/>
<keyword evidence="1" id="KW-0472">Membrane</keyword>
<evidence type="ECO:0000259" key="2">
    <source>
        <dbReference type="SMART" id="SM00014"/>
    </source>
</evidence>
<feature type="transmembrane region" description="Helical" evidence="1">
    <location>
        <begin position="53"/>
        <end position="76"/>
    </location>
</feature>
<feature type="transmembrane region" description="Helical" evidence="1">
    <location>
        <begin position="176"/>
        <end position="192"/>
    </location>
</feature>
<feature type="transmembrane region" description="Helical" evidence="1">
    <location>
        <begin position="151"/>
        <end position="170"/>
    </location>
</feature>
<dbReference type="PANTHER" id="PTHR14969">
    <property type="entry name" value="SPHINGOSINE-1-PHOSPHATE PHOSPHOHYDROLASE"/>
    <property type="match status" value="1"/>
</dbReference>
<protein>
    <submittedName>
        <fullName evidence="3">PAP2 superfamily</fullName>
    </submittedName>
</protein>
<dbReference type="AlphaFoldDB" id="A0A4U9XHT0"/>
<dbReference type="EMBL" id="CABEHT010000001">
    <property type="protein sequence ID" value="VTS12506.1"/>
    <property type="molecule type" value="Genomic_DNA"/>
</dbReference>
<keyword evidence="1" id="KW-1133">Transmembrane helix</keyword>
<sequence>MFKKHSFFATALFVISFLFLTIGVLTNASVIHYLDNALFNLVALTYSPWLTTIMIYITSIGSPLIVTTLALVLFILNRHKGRKTLILFSFYFSTSGLALLLKVIIHRQRPSFQLFSDTGLSFPSGHSICMILLLLILFSSLSHRKDIFSTLIKYMASIWTFLLLVSRIYLRDHYPTDILASISLAMASYFFIKTFALDNSADEIASNQGQSVLSQKKS</sequence>
<dbReference type="SMART" id="SM00014">
    <property type="entry name" value="acidPPc"/>
    <property type="match status" value="1"/>
</dbReference>
<dbReference type="CDD" id="cd03392">
    <property type="entry name" value="PAP2_like_2"/>
    <property type="match status" value="1"/>
</dbReference>
<evidence type="ECO:0000313" key="4">
    <source>
        <dbReference type="Proteomes" id="UP000394068"/>
    </source>
</evidence>